<evidence type="ECO:0000313" key="15">
    <source>
        <dbReference type="EMBL" id="QMS84780.1"/>
    </source>
</evidence>
<evidence type="ECO:0000256" key="12">
    <source>
        <dbReference type="PIRSR" id="PIRSR000099-3"/>
    </source>
</evidence>
<keyword evidence="8" id="KW-0368">Histidine biosynthesis</keyword>
<comment type="catalytic activity">
    <reaction evidence="7 8">
        <text>L-histidinol + 2 NAD(+) + H2O = L-histidine + 2 NADH + 3 H(+)</text>
        <dbReference type="Rhea" id="RHEA:20641"/>
        <dbReference type="ChEBI" id="CHEBI:15377"/>
        <dbReference type="ChEBI" id="CHEBI:15378"/>
        <dbReference type="ChEBI" id="CHEBI:57540"/>
        <dbReference type="ChEBI" id="CHEBI:57595"/>
        <dbReference type="ChEBI" id="CHEBI:57699"/>
        <dbReference type="ChEBI" id="CHEBI:57945"/>
        <dbReference type="EC" id="1.1.1.23"/>
    </reaction>
</comment>
<keyword evidence="6 8" id="KW-0560">Oxidoreductase</keyword>
<feature type="binding site" evidence="8 11">
    <location>
        <position position="184"/>
    </location>
    <ligand>
        <name>NAD(+)</name>
        <dbReference type="ChEBI" id="CHEBI:57540"/>
    </ligand>
</feature>
<feature type="binding site" evidence="8 12">
    <location>
        <position position="413"/>
    </location>
    <ligand>
        <name>substrate</name>
    </ligand>
</feature>
<dbReference type="InterPro" id="IPR022695">
    <property type="entry name" value="Histidinol_DH_monofunct"/>
</dbReference>
<evidence type="ECO:0000256" key="7">
    <source>
        <dbReference type="ARBA" id="ARBA00049489"/>
    </source>
</evidence>
<sequence length="426" mass="46697">MITTYTKEEFINLPKEKTAFNSKQINTVKQIINDVQLRQDDALREYTLLFDKVDIENFKISQDQIDVAYQTCDPLLRQDLEIAFQNILSYHEQQRQKGYQISLDDDSYIGQLIRPIERVGIYVPGGTAAYPSTVLMNAAPAIIAGVKEIAMISPPTTNKTIAPIILVAAKIAGINEIYQIGGAQGIAALAYGTPSIPKVNKIVGPGNIYVALAKREVYGTVGIDMIAGPSEIMIYADESSNPRFIAADLLSQAEHDILARPLLVTTSPIIIPLVQEELSKQLAQLSRQQIAIQSLRDYGAIILVDNEAEAIEMINRVAPEHLELLQQNPEKSIPQIQNAGAIFVGPYSPEPLGDYMAGPNHTLPTSGTATFSSALSVGDFITKTSVISYSKARLYQAKDRIVRIATKEGLTAHANAISVRYTNENE</sequence>
<keyword evidence="8 11" id="KW-0520">NAD</keyword>
<feature type="binding site" evidence="8 13">
    <location>
        <position position="354"/>
    </location>
    <ligand>
        <name>Zn(2+)</name>
        <dbReference type="ChEBI" id="CHEBI:29105"/>
    </ligand>
</feature>
<feature type="binding site" evidence="8 12">
    <location>
        <position position="255"/>
    </location>
    <ligand>
        <name>substrate</name>
    </ligand>
</feature>
<dbReference type="Gene3D" id="1.20.5.1300">
    <property type="match status" value="1"/>
</dbReference>
<evidence type="ECO:0000256" key="14">
    <source>
        <dbReference type="RuleBase" id="RU004175"/>
    </source>
</evidence>
<dbReference type="UniPathway" id="UPA00031">
    <property type="reaction ID" value="UER00014"/>
</dbReference>
<keyword evidence="16" id="KW-1185">Reference proteome</keyword>
<dbReference type="AlphaFoldDB" id="A0A7L7KPR4"/>
<accession>A0A7L7KPR4</accession>
<keyword evidence="5 8" id="KW-0862">Zinc</keyword>
<dbReference type="PRINTS" id="PR00083">
    <property type="entry name" value="HOLDHDRGNASE"/>
</dbReference>
<reference evidence="15 16" key="1">
    <citation type="submission" date="2020-02" db="EMBL/GenBank/DDBJ databases">
        <authorList>
            <person name="Zheng R.K."/>
            <person name="Sun C.M."/>
        </authorList>
    </citation>
    <scope>NUCLEOTIDE SEQUENCE [LARGE SCALE GENOMIC DNA]</scope>
    <source>
        <strain evidence="16">zrk13</strain>
    </source>
</reference>
<evidence type="ECO:0000256" key="11">
    <source>
        <dbReference type="PIRSR" id="PIRSR000099-2"/>
    </source>
</evidence>
<protein>
    <recommendedName>
        <fullName evidence="3 8">Histidinol dehydrogenase</fullName>
        <shortName evidence="8">HDH</shortName>
        <ecNumber evidence="3 8">1.1.1.23</ecNumber>
    </recommendedName>
</protein>
<dbReference type="Proteomes" id="UP000514720">
    <property type="component" value="Chromosome"/>
</dbReference>
<dbReference type="CDD" id="cd06572">
    <property type="entry name" value="Histidinol_dh"/>
    <property type="match status" value="1"/>
</dbReference>
<dbReference type="EMBL" id="CP048914">
    <property type="protein sequence ID" value="QMS84780.1"/>
    <property type="molecule type" value="Genomic_DNA"/>
</dbReference>
<dbReference type="PANTHER" id="PTHR21256">
    <property type="entry name" value="HISTIDINOL DEHYDROGENASE HDH"/>
    <property type="match status" value="1"/>
</dbReference>
<dbReference type="PANTHER" id="PTHR21256:SF2">
    <property type="entry name" value="HISTIDINE BIOSYNTHESIS TRIFUNCTIONAL PROTEIN"/>
    <property type="match status" value="1"/>
</dbReference>
<evidence type="ECO:0000313" key="16">
    <source>
        <dbReference type="Proteomes" id="UP000514720"/>
    </source>
</evidence>
<evidence type="ECO:0000256" key="9">
    <source>
        <dbReference type="PIRNR" id="PIRNR000099"/>
    </source>
</evidence>
<dbReference type="GO" id="GO:0000105">
    <property type="term" value="P:L-histidine biosynthetic process"/>
    <property type="evidence" value="ECO:0007669"/>
    <property type="project" value="UniProtKB-UniRule"/>
</dbReference>
<keyword evidence="8" id="KW-0028">Amino-acid biosynthesis</keyword>
<dbReference type="GO" id="GO:0004399">
    <property type="term" value="F:histidinol dehydrogenase activity"/>
    <property type="evidence" value="ECO:0007669"/>
    <property type="project" value="UniProtKB-UniRule"/>
</dbReference>
<dbReference type="SUPFAM" id="SSF53720">
    <property type="entry name" value="ALDH-like"/>
    <property type="match status" value="1"/>
</dbReference>
<evidence type="ECO:0000256" key="2">
    <source>
        <dbReference type="ARBA" id="ARBA00010178"/>
    </source>
</evidence>
<dbReference type="GO" id="GO:0051287">
    <property type="term" value="F:NAD binding"/>
    <property type="evidence" value="ECO:0007669"/>
    <property type="project" value="InterPro"/>
</dbReference>
<dbReference type="NCBIfam" id="TIGR00069">
    <property type="entry name" value="hisD"/>
    <property type="match status" value="1"/>
</dbReference>
<dbReference type="FunFam" id="3.40.50.1980:FF:000026">
    <property type="entry name" value="Histidinol dehydrogenase"/>
    <property type="match status" value="1"/>
</dbReference>
<feature type="binding site" evidence="8 13">
    <location>
        <position position="255"/>
    </location>
    <ligand>
        <name>Zn(2+)</name>
        <dbReference type="ChEBI" id="CHEBI:29105"/>
    </ligand>
</feature>
<comment type="pathway">
    <text evidence="8">Amino-acid biosynthesis; L-histidine biosynthesis; L-histidine from 5-phospho-alpha-D-ribose 1-diphosphate: step 9/9.</text>
</comment>
<dbReference type="RefSeq" id="WP_258878401.1">
    <property type="nucleotide sequence ID" value="NZ_CP048914.1"/>
</dbReference>
<feature type="active site" description="Proton acceptor" evidence="8 10">
    <location>
        <position position="320"/>
    </location>
</feature>
<organism evidence="15 16">
    <name type="scientific">Candidatus Xianfuyuplasma coldseepsis</name>
    <dbReference type="NCBI Taxonomy" id="2782163"/>
    <lineage>
        <taxon>Bacteria</taxon>
        <taxon>Bacillati</taxon>
        <taxon>Mycoplasmatota</taxon>
        <taxon>Mollicutes</taxon>
        <taxon>Candidatus Izemoplasmatales</taxon>
        <taxon>Candidatus Izemoplasmataceae</taxon>
        <taxon>Candidatus Xianfuyuplasma</taxon>
    </lineage>
</organism>
<gene>
    <name evidence="8 15" type="primary">hisD</name>
    <name evidence="15" type="ORF">G4Z02_03100</name>
</gene>
<feature type="active site" description="Proton acceptor" evidence="8 10">
    <location>
        <position position="321"/>
    </location>
</feature>
<dbReference type="PIRSF" id="PIRSF000099">
    <property type="entry name" value="Histidinol_dh"/>
    <property type="match status" value="1"/>
</dbReference>
<comment type="cofactor">
    <cofactor evidence="8 13">
        <name>Zn(2+)</name>
        <dbReference type="ChEBI" id="CHEBI:29105"/>
    </cofactor>
    <text evidence="8 13">Binds 1 zinc ion per subunit.</text>
</comment>
<dbReference type="GO" id="GO:0008270">
    <property type="term" value="F:zinc ion binding"/>
    <property type="evidence" value="ECO:0007669"/>
    <property type="project" value="UniProtKB-UniRule"/>
</dbReference>
<evidence type="ECO:0000256" key="13">
    <source>
        <dbReference type="PIRSR" id="PIRSR000099-4"/>
    </source>
</evidence>
<feature type="binding site" evidence="8 13">
    <location>
        <position position="413"/>
    </location>
    <ligand>
        <name>Zn(2+)</name>
        <dbReference type="ChEBI" id="CHEBI:29105"/>
    </ligand>
</feature>
<comment type="similarity">
    <text evidence="2 8 9 14">Belongs to the histidinol dehydrogenase family.</text>
</comment>
<dbReference type="GO" id="GO:0005829">
    <property type="term" value="C:cytosol"/>
    <property type="evidence" value="ECO:0007669"/>
    <property type="project" value="TreeGrafter"/>
</dbReference>
<feature type="binding site" evidence="8 11">
    <location>
        <position position="122"/>
    </location>
    <ligand>
        <name>NAD(+)</name>
        <dbReference type="ChEBI" id="CHEBI:57540"/>
    </ligand>
</feature>
<feature type="binding site" evidence="8 12">
    <location>
        <position position="230"/>
    </location>
    <ligand>
        <name>substrate</name>
    </ligand>
</feature>
<feature type="binding site" evidence="8 12">
    <location>
        <position position="321"/>
    </location>
    <ligand>
        <name>substrate</name>
    </ligand>
</feature>
<comment type="function">
    <text evidence="1 8">Catalyzes the sequential NAD-dependent oxidations of L-histidinol to L-histidinaldehyde and then to L-histidine.</text>
</comment>
<evidence type="ECO:0000256" key="3">
    <source>
        <dbReference type="ARBA" id="ARBA00012965"/>
    </source>
</evidence>
<feature type="binding site" evidence="8 12">
    <location>
        <position position="408"/>
    </location>
    <ligand>
        <name>substrate</name>
    </ligand>
</feature>
<dbReference type="Gene3D" id="3.40.50.1980">
    <property type="entry name" value="Nitrogenase molybdenum iron protein domain"/>
    <property type="match status" value="2"/>
</dbReference>
<dbReference type="InterPro" id="IPR016161">
    <property type="entry name" value="Ald_DH/histidinol_DH"/>
</dbReference>
<evidence type="ECO:0000256" key="1">
    <source>
        <dbReference type="ARBA" id="ARBA00003850"/>
    </source>
</evidence>
<dbReference type="FunFam" id="3.40.50.1980:FF:000001">
    <property type="entry name" value="Histidinol dehydrogenase"/>
    <property type="match status" value="1"/>
</dbReference>
<evidence type="ECO:0000256" key="8">
    <source>
        <dbReference type="HAMAP-Rule" id="MF_01024"/>
    </source>
</evidence>
<evidence type="ECO:0000256" key="5">
    <source>
        <dbReference type="ARBA" id="ARBA00022833"/>
    </source>
</evidence>
<feature type="binding site" evidence="8 13">
    <location>
        <position position="252"/>
    </location>
    <ligand>
        <name>Zn(2+)</name>
        <dbReference type="ChEBI" id="CHEBI:29105"/>
    </ligand>
</feature>
<evidence type="ECO:0000256" key="4">
    <source>
        <dbReference type="ARBA" id="ARBA00022723"/>
    </source>
</evidence>
<dbReference type="InterPro" id="IPR001692">
    <property type="entry name" value="Histidinol_DH_CS"/>
</dbReference>
<dbReference type="Pfam" id="PF00815">
    <property type="entry name" value="Histidinol_dh"/>
    <property type="match status" value="1"/>
</dbReference>
<dbReference type="EC" id="1.1.1.23" evidence="3 8"/>
<dbReference type="HAMAP" id="MF_01024">
    <property type="entry name" value="HisD"/>
    <property type="match status" value="1"/>
</dbReference>
<feature type="binding site" evidence="8 12">
    <location>
        <position position="252"/>
    </location>
    <ligand>
        <name>substrate</name>
    </ligand>
</feature>
<feature type="binding site" evidence="8 11">
    <location>
        <position position="207"/>
    </location>
    <ligand>
        <name>NAD(+)</name>
        <dbReference type="ChEBI" id="CHEBI:57540"/>
    </ligand>
</feature>
<proteinExistence type="inferred from homology"/>
<name>A0A7L7KPR4_9MOLU</name>
<evidence type="ECO:0000256" key="10">
    <source>
        <dbReference type="PIRSR" id="PIRSR000099-1"/>
    </source>
</evidence>
<keyword evidence="4 8" id="KW-0479">Metal-binding</keyword>
<dbReference type="KEGG" id="xcl:G4Z02_03100"/>
<dbReference type="InterPro" id="IPR012131">
    <property type="entry name" value="Hstdl_DH"/>
</dbReference>
<dbReference type="PROSITE" id="PS00611">
    <property type="entry name" value="HISOL_DEHYDROGENASE"/>
    <property type="match status" value="1"/>
</dbReference>
<feature type="binding site" evidence="8 12">
    <location>
        <position position="354"/>
    </location>
    <ligand>
        <name>substrate</name>
    </ligand>
</feature>
<evidence type="ECO:0000256" key="6">
    <source>
        <dbReference type="ARBA" id="ARBA00023002"/>
    </source>
</evidence>